<keyword evidence="2" id="KW-1185">Reference proteome</keyword>
<evidence type="ECO:0000313" key="1">
    <source>
        <dbReference type="EMBL" id="TFK65267.1"/>
    </source>
</evidence>
<keyword evidence="1" id="KW-0808">Transferase</keyword>
<name>A0ACD3AHM9_9AGAR</name>
<reference evidence="1 2" key="1">
    <citation type="journal article" date="2019" name="Nat. Ecol. Evol.">
        <title>Megaphylogeny resolves global patterns of mushroom evolution.</title>
        <authorList>
            <person name="Varga T."/>
            <person name="Krizsan K."/>
            <person name="Foldi C."/>
            <person name="Dima B."/>
            <person name="Sanchez-Garcia M."/>
            <person name="Sanchez-Ramirez S."/>
            <person name="Szollosi G.J."/>
            <person name="Szarkandi J.G."/>
            <person name="Papp V."/>
            <person name="Albert L."/>
            <person name="Andreopoulos W."/>
            <person name="Angelini C."/>
            <person name="Antonin V."/>
            <person name="Barry K.W."/>
            <person name="Bougher N.L."/>
            <person name="Buchanan P."/>
            <person name="Buyck B."/>
            <person name="Bense V."/>
            <person name="Catcheside P."/>
            <person name="Chovatia M."/>
            <person name="Cooper J."/>
            <person name="Damon W."/>
            <person name="Desjardin D."/>
            <person name="Finy P."/>
            <person name="Geml J."/>
            <person name="Haridas S."/>
            <person name="Hughes K."/>
            <person name="Justo A."/>
            <person name="Karasinski D."/>
            <person name="Kautmanova I."/>
            <person name="Kiss B."/>
            <person name="Kocsube S."/>
            <person name="Kotiranta H."/>
            <person name="LaButti K.M."/>
            <person name="Lechner B.E."/>
            <person name="Liimatainen K."/>
            <person name="Lipzen A."/>
            <person name="Lukacs Z."/>
            <person name="Mihaltcheva S."/>
            <person name="Morgado L.N."/>
            <person name="Niskanen T."/>
            <person name="Noordeloos M.E."/>
            <person name="Ohm R.A."/>
            <person name="Ortiz-Santana B."/>
            <person name="Ovrebo C."/>
            <person name="Racz N."/>
            <person name="Riley R."/>
            <person name="Savchenko A."/>
            <person name="Shiryaev A."/>
            <person name="Soop K."/>
            <person name="Spirin V."/>
            <person name="Szebenyi C."/>
            <person name="Tomsovsky M."/>
            <person name="Tulloss R.E."/>
            <person name="Uehling J."/>
            <person name="Grigoriev I.V."/>
            <person name="Vagvolgyi C."/>
            <person name="Papp T."/>
            <person name="Martin F.M."/>
            <person name="Miettinen O."/>
            <person name="Hibbett D.S."/>
            <person name="Nagy L.G."/>
        </authorList>
    </citation>
    <scope>NUCLEOTIDE SEQUENCE [LARGE SCALE GENOMIC DNA]</scope>
    <source>
        <strain evidence="1 2">NL-1719</strain>
    </source>
</reference>
<dbReference type="Proteomes" id="UP000308600">
    <property type="component" value="Unassembled WGS sequence"/>
</dbReference>
<keyword evidence="1" id="KW-0489">Methyltransferase</keyword>
<evidence type="ECO:0000313" key="2">
    <source>
        <dbReference type="Proteomes" id="UP000308600"/>
    </source>
</evidence>
<organism evidence="1 2">
    <name type="scientific">Pluteus cervinus</name>
    <dbReference type="NCBI Taxonomy" id="181527"/>
    <lineage>
        <taxon>Eukaryota</taxon>
        <taxon>Fungi</taxon>
        <taxon>Dikarya</taxon>
        <taxon>Basidiomycota</taxon>
        <taxon>Agaricomycotina</taxon>
        <taxon>Agaricomycetes</taxon>
        <taxon>Agaricomycetidae</taxon>
        <taxon>Agaricales</taxon>
        <taxon>Pluteineae</taxon>
        <taxon>Pluteaceae</taxon>
        <taxon>Pluteus</taxon>
    </lineage>
</organism>
<accession>A0ACD3AHM9</accession>
<protein>
    <submittedName>
        <fullName evidence="1">S-adenosyl-L-methionine-dependent methyltransferase</fullName>
    </submittedName>
</protein>
<gene>
    <name evidence="1" type="ORF">BDN72DRAFT_900826</name>
</gene>
<dbReference type="EMBL" id="ML208442">
    <property type="protein sequence ID" value="TFK65267.1"/>
    <property type="molecule type" value="Genomic_DNA"/>
</dbReference>
<proteinExistence type="predicted"/>
<sequence>MADSVLQLSKLISDNSSHLVSICSGRGFTIPHLNDQYTEDSENFRKNTQCAETASIIVAAALQLVATLSPPQQSSFAIFGGHYKSASVRIALDCNVPEILREAGDKGLHADEIAAKSGVDGKLLARHLRFLSNYHTFREISPNVFANTRLSSVLDSGKSVDDIIANPHTKHDDTPGFVAIAEQVTGDLHKSTGYALEAMKDASSGLSPFQRAYNEPLPYYKWLETPENAYRFHRFGIMMRGFGAMQPPDAIEKAYPWNSLPQNSVVVDVGGGIGTLAISIARAYSHLKVVVQDTEAVVEEGETICKDVFPAGLTSGNLSFEAHDFFSPNPIKNASVYILKNILHNWPDALALDILRQLRVSATPETKLIVIGTIIGYTCRDYGKGIENVYKDAPEPLLPNYGAANDIGYVMDVTMSALFNAKEFTIGDLKALLEVTGWKVVRVQRSAPPHNFFDPVIAVPV</sequence>